<evidence type="ECO:0000256" key="1">
    <source>
        <dbReference type="ARBA" id="ARBA00023172"/>
    </source>
</evidence>
<dbReference type="PROSITE" id="PS51898">
    <property type="entry name" value="TYR_RECOMBINASE"/>
    <property type="match status" value="1"/>
</dbReference>
<dbReference type="RefSeq" id="WP_039585671.1">
    <property type="nucleotide sequence ID" value="NZ_CP040163.1"/>
</dbReference>
<dbReference type="CDD" id="cd00397">
    <property type="entry name" value="DNA_BRE_C"/>
    <property type="match status" value="1"/>
</dbReference>
<dbReference type="GO" id="GO:0003677">
    <property type="term" value="F:DNA binding"/>
    <property type="evidence" value="ECO:0007669"/>
    <property type="project" value="InterPro"/>
</dbReference>
<dbReference type="GO" id="GO:0006310">
    <property type="term" value="P:DNA recombination"/>
    <property type="evidence" value="ECO:0007669"/>
    <property type="project" value="UniProtKB-KW"/>
</dbReference>
<feature type="domain" description="Tyr recombinase" evidence="2">
    <location>
        <begin position="154"/>
        <end position="382"/>
    </location>
</feature>
<accession>A0A3U3SIL5</accession>
<sequence length="437" mass="50402">MNKARLKQYNNDYILSSSGYEVNTFDDNWKISKNCNLNIAETLKYLNEGLYDGFIKTMTYFVSELSDGYAEHVFHTFNKMINKQVVDYIDESLILNFMARLGKNRLYQFSKLKVMLNKWHSLNFPGIDSKVIKLFNEIKIKKYGYGDVVKMRDPNKGPFNIEELKCISNATEEAYNTGKISIHTYAMLKLLLHSGRRISQLTALKRKDLFNENNIYYLNIPRKKQRGVNKGTYRKVEIDESLWDTLHKILDINTEIISDYLGCELKYKNIDKIPLFLSTYSLRNLDRDIDIEHYLENEDLHITTGSMNRAIASLSKKMKLVSPRTGKIIRISSVRFRYTFATMLAKSGESLASIAMSLDHSGTGSVGCYVQNLPDNVIDIDKAISKYLQPISDIFLGKQAYEGDILLNIFVSDIRGCRTEKNVLIKGCTECKHFNSW</sequence>
<protein>
    <submittedName>
        <fullName evidence="3">Tyrosine-type recombinase/integrase</fullName>
    </submittedName>
</protein>
<dbReference type="SUPFAM" id="SSF56349">
    <property type="entry name" value="DNA breaking-rejoining enzymes"/>
    <property type="match status" value="1"/>
</dbReference>
<dbReference type="GO" id="GO:0015074">
    <property type="term" value="P:DNA integration"/>
    <property type="evidence" value="ECO:0007669"/>
    <property type="project" value="InterPro"/>
</dbReference>
<dbReference type="Gene3D" id="1.10.443.10">
    <property type="entry name" value="Intergrase catalytic core"/>
    <property type="match status" value="1"/>
</dbReference>
<evidence type="ECO:0000313" key="3">
    <source>
        <dbReference type="EMBL" id="HAB4964396.1"/>
    </source>
</evidence>
<dbReference type="EMBL" id="DAAGXM010000054">
    <property type="protein sequence ID" value="HAB4964396.1"/>
    <property type="molecule type" value="Genomic_DNA"/>
</dbReference>
<comment type="caution">
    <text evidence="3">The sequence shown here is derived from an EMBL/GenBank/DDBJ whole genome shotgun (WGS) entry which is preliminary data.</text>
</comment>
<dbReference type="InterPro" id="IPR011010">
    <property type="entry name" value="DNA_brk_join_enz"/>
</dbReference>
<name>A0A3U3SIL5_SALIN</name>
<reference evidence="3" key="2">
    <citation type="submission" date="2019-10" db="EMBL/GenBank/DDBJ databases">
        <authorList>
            <consortium name="NCBI Pathogen Detection Project"/>
        </authorList>
    </citation>
    <scope>NUCLEOTIDE SEQUENCE</scope>
    <source>
        <strain evidence="3">Salmonella enterica</strain>
    </source>
</reference>
<dbReference type="Pfam" id="PF00589">
    <property type="entry name" value="Phage_integrase"/>
    <property type="match status" value="1"/>
</dbReference>
<proteinExistence type="predicted"/>
<keyword evidence="1" id="KW-0233">DNA recombination</keyword>
<dbReference type="InterPro" id="IPR013762">
    <property type="entry name" value="Integrase-like_cat_sf"/>
</dbReference>
<organism evidence="3">
    <name type="scientific">Salmonella infantis</name>
    <dbReference type="NCBI Taxonomy" id="595"/>
    <lineage>
        <taxon>Bacteria</taxon>
        <taxon>Pseudomonadati</taxon>
        <taxon>Pseudomonadota</taxon>
        <taxon>Gammaproteobacteria</taxon>
        <taxon>Enterobacterales</taxon>
        <taxon>Enterobacteriaceae</taxon>
        <taxon>Salmonella</taxon>
    </lineage>
</organism>
<dbReference type="InterPro" id="IPR002104">
    <property type="entry name" value="Integrase_catalytic"/>
</dbReference>
<reference evidence="3" key="1">
    <citation type="journal article" date="2018" name="Genome Biol.">
        <title>SKESA: strategic k-mer extension for scrupulous assemblies.</title>
        <authorList>
            <person name="Souvorov A."/>
            <person name="Agarwala R."/>
            <person name="Lipman D.J."/>
        </authorList>
    </citation>
    <scope>NUCLEOTIDE SEQUENCE</scope>
    <source>
        <strain evidence="3">Salmonella enterica</strain>
    </source>
</reference>
<dbReference type="AlphaFoldDB" id="A0A3U3SIL5"/>
<evidence type="ECO:0000259" key="2">
    <source>
        <dbReference type="PROSITE" id="PS51898"/>
    </source>
</evidence>
<gene>
    <name evidence="3" type="ORF">GBZ94_22590</name>
</gene>